<reference evidence="4 5" key="1">
    <citation type="submission" date="2024-06" db="EMBL/GenBank/DDBJ databases">
        <title>The draft genome of Grus japonensis, version 3.</title>
        <authorList>
            <person name="Nabeshima K."/>
            <person name="Suzuki S."/>
            <person name="Onuma M."/>
        </authorList>
    </citation>
    <scope>NUCLEOTIDE SEQUENCE [LARGE SCALE GENOMIC DNA]</scope>
    <source>
        <strain evidence="4 5">451A</strain>
    </source>
</reference>
<evidence type="ECO:0000256" key="1">
    <source>
        <dbReference type="ARBA" id="ARBA00022670"/>
    </source>
</evidence>
<evidence type="ECO:0000313" key="5">
    <source>
        <dbReference type="Proteomes" id="UP001623348"/>
    </source>
</evidence>
<proteinExistence type="predicted"/>
<accession>A0ABC9YG91</accession>
<dbReference type="Proteomes" id="UP001623348">
    <property type="component" value="Unassembled WGS sequence"/>
</dbReference>
<dbReference type="PANTHER" id="PTHR42884">
    <property type="entry name" value="PROPROTEIN CONVERTASE SUBTILISIN/KEXIN-RELATED"/>
    <property type="match status" value="1"/>
</dbReference>
<keyword evidence="2" id="KW-0378">Hydrolase</keyword>
<name>A0ABC9YG91_GRUJA</name>
<keyword evidence="3" id="KW-0720">Serine protease</keyword>
<dbReference type="GO" id="GO:0008236">
    <property type="term" value="F:serine-type peptidase activity"/>
    <property type="evidence" value="ECO:0007669"/>
    <property type="project" value="UniProtKB-KW"/>
</dbReference>
<keyword evidence="5" id="KW-1185">Reference proteome</keyword>
<keyword evidence="1" id="KW-0645">Protease</keyword>
<dbReference type="Gene3D" id="3.40.50.200">
    <property type="entry name" value="Peptidase S8/S53 domain"/>
    <property type="match status" value="1"/>
</dbReference>
<dbReference type="PANTHER" id="PTHR42884:SF7">
    <property type="entry name" value="PROPROTEIN CONVERTASE SUBTILISIN_KEXIN TYPE 5"/>
    <property type="match status" value="1"/>
</dbReference>
<comment type="caution">
    <text evidence="4">The sequence shown here is derived from an EMBL/GenBank/DDBJ whole genome shotgun (WGS) entry which is preliminary data.</text>
</comment>
<dbReference type="EMBL" id="BAAFJT010000299">
    <property type="protein sequence ID" value="GAB0209088.1"/>
    <property type="molecule type" value="Genomic_DNA"/>
</dbReference>
<sequence length="170" mass="18489">MLEQFLKNCSLLEGPTLEKPVKDCIRMLDGDVTDMVEAKSLSLNPQHIHIYSASWGPDDDGKTVDGPASLARQAFENGIRMVELHALQLVIDIEGDAPSSSALPVLPKEPVPFHPNTPVIGAISPHLRDANKVIALQLECSRPWILCIPNSKTPGVDLESPLVLSARDSR</sequence>
<organism evidence="4 5">
    <name type="scientific">Grus japonensis</name>
    <name type="common">Japanese crane</name>
    <name type="synonym">Red-crowned crane</name>
    <dbReference type="NCBI Taxonomy" id="30415"/>
    <lineage>
        <taxon>Eukaryota</taxon>
        <taxon>Metazoa</taxon>
        <taxon>Chordata</taxon>
        <taxon>Craniata</taxon>
        <taxon>Vertebrata</taxon>
        <taxon>Euteleostomi</taxon>
        <taxon>Archelosauria</taxon>
        <taxon>Archosauria</taxon>
        <taxon>Dinosauria</taxon>
        <taxon>Saurischia</taxon>
        <taxon>Theropoda</taxon>
        <taxon>Coelurosauria</taxon>
        <taxon>Aves</taxon>
        <taxon>Neognathae</taxon>
        <taxon>Neoaves</taxon>
        <taxon>Gruiformes</taxon>
        <taxon>Gruidae</taxon>
        <taxon>Grus</taxon>
    </lineage>
</organism>
<dbReference type="SUPFAM" id="SSF52743">
    <property type="entry name" value="Subtilisin-like"/>
    <property type="match status" value="1"/>
</dbReference>
<evidence type="ECO:0000256" key="2">
    <source>
        <dbReference type="ARBA" id="ARBA00022801"/>
    </source>
</evidence>
<dbReference type="GO" id="GO:0006508">
    <property type="term" value="P:proteolysis"/>
    <property type="evidence" value="ECO:0007669"/>
    <property type="project" value="UniProtKB-KW"/>
</dbReference>
<dbReference type="AlphaFoldDB" id="A0ABC9YG91"/>
<gene>
    <name evidence="4" type="ORF">GRJ2_003374500</name>
</gene>
<evidence type="ECO:0000313" key="4">
    <source>
        <dbReference type="EMBL" id="GAB0209088.1"/>
    </source>
</evidence>
<dbReference type="InterPro" id="IPR036852">
    <property type="entry name" value="Peptidase_S8/S53_dom_sf"/>
</dbReference>
<protein>
    <submittedName>
        <fullName evidence="4">Proprotein convertase subtilisin/kexin type 5</fullName>
    </submittedName>
</protein>
<evidence type="ECO:0000256" key="3">
    <source>
        <dbReference type="ARBA" id="ARBA00022825"/>
    </source>
</evidence>